<reference evidence="11 12" key="1">
    <citation type="submission" date="2016-03" db="EMBL/GenBank/DDBJ databases">
        <authorList>
            <consortium name="Pathogen Informatics"/>
        </authorList>
    </citation>
    <scope>NUCLEOTIDE SEQUENCE [LARGE SCALE GENOMIC DNA]</scope>
    <source>
        <strain evidence="12">e1527</strain>
    </source>
</reference>
<dbReference type="InterPro" id="IPR011990">
    <property type="entry name" value="TPR-like_helical_dom_sf"/>
</dbReference>
<evidence type="ECO:0000256" key="9">
    <source>
        <dbReference type="SAM" id="SignalP"/>
    </source>
</evidence>
<keyword evidence="4" id="KW-0472">Membrane</keyword>
<proteinExistence type="inferred from homology"/>
<dbReference type="EMBL" id="FJZI01000008">
    <property type="protein sequence ID" value="CZX88901.1"/>
    <property type="molecule type" value="Genomic_DNA"/>
</dbReference>
<sequence length="627" mass="69106">MKKTIALTFLLSCALLSGCAQRAAPPVRESVTASPQVLVKRLKEIDQQRIASPQDIALRAEQADISKKLVNDYLKNADLAVRQNNYTLATQMWRDALTYEPGNLRALQGLRKLDARRALDALYKEAVANSTRDPARALHKIQQVLEEDPNWPQARALRDHLMREVSRINQPEQRLNRELQKTIALNFREHSLMAIFNTISQMTGVNIIFDKDISSSTTGSLIAKRTTAEDAINVLLLSNNLRKKVLNSNTLLIYPATAQKEKIYRDVVVKTIFLGYAKAKEVNVALRNMVKLKDVHVDERTNSVTLRGPKENVEKAERLLVTLDRPEAEVTLAVEVLEVNTNDLEALGVKLPQTISAGFAKSKEGDLKGSGIPLGDLSAKNIMVDIDNMTIDMKKVLSNARVLANPRIRVKNNKKALVDIGQTIPVLTTTVNDGISQQKVDYQDVGLKLEVTPEVSMDDNISMEVKFTLSALGAEEPGENGAKYYRTTKREANTTLSSMNGETQMLAGLIKQDETTTQKGTPLLSDIPGLGRLFSSNSDNKERTEVVLLITPTIERNLDLPGSHVSTIEMGSDDLTGDSIQLRDLQRDEPGSGFTAPALAPPAHFPDRAATLPPPILDESETENGAS</sequence>
<evidence type="ECO:0000256" key="8">
    <source>
        <dbReference type="SAM" id="MobiDB-lite"/>
    </source>
</evidence>
<dbReference type="GO" id="GO:0015627">
    <property type="term" value="C:type II protein secretion system complex"/>
    <property type="evidence" value="ECO:0007669"/>
    <property type="project" value="TreeGrafter"/>
</dbReference>
<feature type="domain" description="Secretin/TonB short N-terminal" evidence="10">
    <location>
        <begin position="205"/>
        <end position="256"/>
    </location>
</feature>
<evidence type="ECO:0000256" key="5">
    <source>
        <dbReference type="ARBA" id="ARBA00023237"/>
    </source>
</evidence>
<evidence type="ECO:0000256" key="2">
    <source>
        <dbReference type="ARBA" id="ARBA00022448"/>
    </source>
</evidence>
<evidence type="ECO:0000256" key="4">
    <source>
        <dbReference type="ARBA" id="ARBA00023136"/>
    </source>
</evidence>
<comment type="subcellular location">
    <subcellularLocation>
        <location evidence="7">Cell outer membrane</location>
    </subcellularLocation>
    <subcellularLocation>
        <location evidence="1">Membrane</location>
    </subcellularLocation>
</comment>
<dbReference type="InterPro" id="IPR038591">
    <property type="entry name" value="NolW-like_sf"/>
</dbReference>
<accession>A0A167ID64</accession>
<dbReference type="PRINTS" id="PR00811">
    <property type="entry name" value="BCTERIALGSPD"/>
</dbReference>
<feature type="compositionally biased region" description="Acidic residues" evidence="8">
    <location>
        <begin position="618"/>
        <end position="627"/>
    </location>
</feature>
<comment type="caution">
    <text evidence="11">The sequence shown here is derived from an EMBL/GenBank/DDBJ whole genome shotgun (WGS) entry which is preliminary data.</text>
</comment>
<evidence type="ECO:0000259" key="10">
    <source>
        <dbReference type="SMART" id="SM00965"/>
    </source>
</evidence>
<feature type="chain" id="PRO_5043803097" evidence="9">
    <location>
        <begin position="23"/>
        <end position="627"/>
    </location>
</feature>
<feature type="region of interest" description="Disordered" evidence="8">
    <location>
        <begin position="586"/>
        <end position="627"/>
    </location>
</feature>
<dbReference type="Gene3D" id="1.25.40.10">
    <property type="entry name" value="Tetratricopeptide repeat domain"/>
    <property type="match status" value="1"/>
</dbReference>
<dbReference type="Gene3D" id="3.30.1370.120">
    <property type="match status" value="1"/>
</dbReference>
<keyword evidence="3 9" id="KW-0732">Signal</keyword>
<evidence type="ECO:0000256" key="1">
    <source>
        <dbReference type="ARBA" id="ARBA00004370"/>
    </source>
</evidence>
<dbReference type="Proteomes" id="UP000076063">
    <property type="component" value="Unassembled WGS sequence"/>
</dbReference>
<comment type="similarity">
    <text evidence="6">Belongs to the bacterial secretin family.</text>
</comment>
<dbReference type="SUPFAM" id="SSF48452">
    <property type="entry name" value="TPR-like"/>
    <property type="match status" value="1"/>
</dbReference>
<keyword evidence="5" id="KW-0998">Cell outer membrane</keyword>
<dbReference type="PANTHER" id="PTHR30332">
    <property type="entry name" value="PROBABLE GENERAL SECRETION PATHWAY PROTEIN D"/>
    <property type="match status" value="1"/>
</dbReference>
<evidence type="ECO:0000256" key="7">
    <source>
        <dbReference type="RuleBase" id="RU004004"/>
    </source>
</evidence>
<keyword evidence="2 7" id="KW-0813">Transport</keyword>
<feature type="signal peptide" evidence="9">
    <location>
        <begin position="1"/>
        <end position="22"/>
    </location>
</feature>
<dbReference type="AlphaFoldDB" id="A0A167ID64"/>
<protein>
    <submittedName>
        <fullName evidence="11">Type IV pilus secretin PilQ</fullName>
    </submittedName>
</protein>
<dbReference type="PRINTS" id="PR01032">
    <property type="entry name" value="PHAGEIV"/>
</dbReference>
<dbReference type="PANTHER" id="PTHR30332:SF17">
    <property type="entry name" value="TYPE IV PILIATION SYSTEM PROTEIN DR_0774-RELATED"/>
    <property type="match status" value="1"/>
</dbReference>
<dbReference type="PROSITE" id="PS51257">
    <property type="entry name" value="PROKAR_LIPOPROTEIN"/>
    <property type="match status" value="1"/>
</dbReference>
<organism evidence="11 12">
    <name type="scientific">Enterobacter bugandensis</name>
    <dbReference type="NCBI Taxonomy" id="881260"/>
    <lineage>
        <taxon>Bacteria</taxon>
        <taxon>Pseudomonadati</taxon>
        <taxon>Pseudomonadota</taxon>
        <taxon>Gammaproteobacteria</taxon>
        <taxon>Enterobacterales</taxon>
        <taxon>Enterobacteriaceae</taxon>
        <taxon>Enterobacter</taxon>
    </lineage>
</organism>
<gene>
    <name evidence="11" type="primary">pilQ</name>
    <name evidence="11" type="ORF">SAMEA2273372_03523</name>
</gene>
<dbReference type="GO" id="GO:0009279">
    <property type="term" value="C:cell outer membrane"/>
    <property type="evidence" value="ECO:0007669"/>
    <property type="project" value="UniProtKB-SubCell"/>
</dbReference>
<dbReference type="InterPro" id="IPR005644">
    <property type="entry name" value="NolW-like"/>
</dbReference>
<dbReference type="InterPro" id="IPR001775">
    <property type="entry name" value="GspD/PilQ"/>
</dbReference>
<name>A0A167ID64_9ENTR</name>
<evidence type="ECO:0000313" key="12">
    <source>
        <dbReference type="Proteomes" id="UP000076063"/>
    </source>
</evidence>
<evidence type="ECO:0000256" key="3">
    <source>
        <dbReference type="ARBA" id="ARBA00022729"/>
    </source>
</evidence>
<dbReference type="InterPro" id="IPR004846">
    <property type="entry name" value="T2SS/T3SS_dom"/>
</dbReference>
<dbReference type="GO" id="GO:0009306">
    <property type="term" value="P:protein secretion"/>
    <property type="evidence" value="ECO:0007669"/>
    <property type="project" value="InterPro"/>
</dbReference>
<dbReference type="Pfam" id="PF03958">
    <property type="entry name" value="Secretin_N"/>
    <property type="match status" value="1"/>
</dbReference>
<dbReference type="InterPro" id="IPR050810">
    <property type="entry name" value="Bact_Secretion_Sys_Channel"/>
</dbReference>
<dbReference type="Pfam" id="PF00263">
    <property type="entry name" value="Secretin"/>
    <property type="match status" value="1"/>
</dbReference>
<dbReference type="SMART" id="SM00965">
    <property type="entry name" value="STN"/>
    <property type="match status" value="1"/>
</dbReference>
<dbReference type="InterPro" id="IPR011662">
    <property type="entry name" value="Secretin/TonB_short_N"/>
</dbReference>
<evidence type="ECO:0000313" key="11">
    <source>
        <dbReference type="EMBL" id="CZX88901.1"/>
    </source>
</evidence>
<evidence type="ECO:0000256" key="6">
    <source>
        <dbReference type="RuleBase" id="RU004003"/>
    </source>
</evidence>